<feature type="transmembrane region" description="Helical" evidence="1">
    <location>
        <begin position="107"/>
        <end position="127"/>
    </location>
</feature>
<feature type="transmembrane region" description="Helical" evidence="1">
    <location>
        <begin position="34"/>
        <end position="61"/>
    </location>
</feature>
<evidence type="ECO:0000313" key="2">
    <source>
        <dbReference type="EMBL" id="KFG26860.1"/>
    </source>
</evidence>
<organism evidence="2 3">
    <name type="scientific">Nematocida ausubeli (strain ATCC PRA-371 / ERTm2)</name>
    <name type="common">Nematode killer fungus</name>
    <dbReference type="NCBI Taxonomy" id="1913371"/>
    <lineage>
        <taxon>Eukaryota</taxon>
        <taxon>Fungi</taxon>
        <taxon>Fungi incertae sedis</taxon>
        <taxon>Microsporidia</taxon>
        <taxon>Nematocida</taxon>
    </lineage>
</organism>
<dbReference type="GeneID" id="77675989"/>
<comment type="caution">
    <text evidence="2">The sequence shown here is derived from an EMBL/GenBank/DDBJ whole genome shotgun (WGS) entry which is preliminary data.</text>
</comment>
<name>A0A086J3Z2_NEMA1</name>
<keyword evidence="1" id="KW-0812">Transmembrane</keyword>
<dbReference type="SUPFAM" id="SSF82109">
    <property type="entry name" value="MIR domain"/>
    <property type="match status" value="1"/>
</dbReference>
<evidence type="ECO:0000313" key="3">
    <source>
        <dbReference type="Proteomes" id="UP000054524"/>
    </source>
</evidence>
<dbReference type="RefSeq" id="XP_052905415.1">
    <property type="nucleotide sequence ID" value="XM_053048655.1"/>
</dbReference>
<dbReference type="Gene3D" id="2.80.10.50">
    <property type="match status" value="1"/>
</dbReference>
<dbReference type="HOGENOM" id="CLU_595956_0_0_1"/>
<accession>A0A086J3Z2</accession>
<dbReference type="Proteomes" id="UP000054524">
    <property type="component" value="Unassembled WGS sequence"/>
</dbReference>
<gene>
    <name evidence="2" type="ORF">NESG_01016</name>
</gene>
<protein>
    <submittedName>
        <fullName evidence="2">Uncharacterized protein</fullName>
    </submittedName>
</protein>
<dbReference type="AlphaFoldDB" id="A0A086J3Z2"/>
<keyword evidence="3" id="KW-1185">Reference proteome</keyword>
<proteinExistence type="predicted"/>
<evidence type="ECO:0000256" key="1">
    <source>
        <dbReference type="SAM" id="Phobius"/>
    </source>
</evidence>
<sequence>MGKSLRTRMLTFGVCAFILFSILPQLDLLSINKFNLLCVLCLAYFIGSTYYQAVFILYFILNSADILFIIDNIQLVLFYSLVYSTDIPILANLSYGRAIYRSFKKKSIIPIMVSAMAGLAVCGWRIFEAQKISPMATSPLMSSSFVHLHSGLIYISSTESYYGNYNRKQGSGNRAVVGTKEKTQNTEWKVILEGLEGNPAPTVSITSGSVVYLQNAQTKEYMYTADVASPLTLSNQEVSTTQALTDANRFLILNTDGDMTKTVSIFSDGLFYLKNVSTGVFIRVLKRKTPIEDVKIARGYEINGQKETGVNIYVGGSTCLWSARVIDTSKVTIKDWCKNILAHIYRAGKKRLYIISRIEGLTEEENPQYNHHYTYMGRYNVLMYGVLFMFSGLRGMLGKERIWEKVISCLIDILLCLVFKKKCTKAVVYTAGVIGIQNGLKLHKLVREIITLRTKVKKD</sequence>
<dbReference type="EMBL" id="AKIJ01000002">
    <property type="protein sequence ID" value="KFG26860.1"/>
    <property type="molecule type" value="Genomic_DNA"/>
</dbReference>
<reference evidence="2 3" key="1">
    <citation type="journal article" date="2014" name="Genome Announc.">
        <title>Genome Sequence of the Microsporidian Species Nematocida sp1 Strain ERTm6 (ATCC PRA-372).</title>
        <authorList>
            <person name="Bakowski M.A."/>
            <person name="Priest M."/>
            <person name="Young S."/>
            <person name="Cuomo C.A."/>
            <person name="Troemel E.R."/>
        </authorList>
    </citation>
    <scope>NUCLEOTIDE SEQUENCE [LARGE SCALE GENOMIC DNA]</scope>
    <source>
        <strain evidence="2 3">ERTm6</strain>
    </source>
</reference>
<keyword evidence="1" id="KW-0472">Membrane</keyword>
<feature type="transmembrane region" description="Helical" evidence="1">
    <location>
        <begin position="73"/>
        <end position="95"/>
    </location>
</feature>
<dbReference type="InterPro" id="IPR036300">
    <property type="entry name" value="MIR_dom_sf"/>
</dbReference>
<keyword evidence="1" id="KW-1133">Transmembrane helix</keyword>